<dbReference type="InterPro" id="IPR035437">
    <property type="entry name" value="SNase_OB-fold_sf"/>
</dbReference>
<dbReference type="PANTHER" id="PTHR12302">
    <property type="entry name" value="EBNA2 BINDING PROTEIN P100"/>
    <property type="match status" value="1"/>
</dbReference>
<evidence type="ECO:0000256" key="2">
    <source>
        <dbReference type="ARBA" id="ARBA00022759"/>
    </source>
</evidence>
<keyword evidence="6" id="KW-1185">Reference proteome</keyword>
<protein>
    <recommendedName>
        <fullName evidence="4">TNase-like domain-containing protein</fullName>
    </recommendedName>
</protein>
<organism evidence="5 6">
    <name type="scientific">Hibiscus sabdariffa</name>
    <name type="common">roselle</name>
    <dbReference type="NCBI Taxonomy" id="183260"/>
    <lineage>
        <taxon>Eukaryota</taxon>
        <taxon>Viridiplantae</taxon>
        <taxon>Streptophyta</taxon>
        <taxon>Embryophyta</taxon>
        <taxon>Tracheophyta</taxon>
        <taxon>Spermatophyta</taxon>
        <taxon>Magnoliopsida</taxon>
        <taxon>eudicotyledons</taxon>
        <taxon>Gunneridae</taxon>
        <taxon>Pentapetalae</taxon>
        <taxon>rosids</taxon>
        <taxon>malvids</taxon>
        <taxon>Malvales</taxon>
        <taxon>Malvaceae</taxon>
        <taxon>Malvoideae</taxon>
        <taxon>Hibiscus</taxon>
    </lineage>
</organism>
<dbReference type="SUPFAM" id="SSF50199">
    <property type="entry name" value="Staphylococcal nuclease"/>
    <property type="match status" value="1"/>
</dbReference>
<name>A0ABR2CEB9_9ROSI</name>
<dbReference type="PANTHER" id="PTHR12302:SF3">
    <property type="entry name" value="SERINE_THREONINE-PROTEIN KINASE 31"/>
    <property type="match status" value="1"/>
</dbReference>
<evidence type="ECO:0000259" key="4">
    <source>
        <dbReference type="PROSITE" id="PS50830"/>
    </source>
</evidence>
<gene>
    <name evidence="5" type="ORF">V6N12_032375</name>
</gene>
<sequence length="142" mass="16717">MVTYPLYLLNNSGVLNLQNQEILAQKYRIRLRGIDTPESSVSYGKEAKEELVKLVACSREMCKSSVNGEDRYGRCIGDIYINGKFVREVMLRKWFAWHYSAYDQHVELATWEKEARAKRLGLWASTNPEKPWEWRKNKQQGR</sequence>
<keyword evidence="3" id="KW-0378">Hydrolase</keyword>
<evidence type="ECO:0000313" key="5">
    <source>
        <dbReference type="EMBL" id="KAK8517178.1"/>
    </source>
</evidence>
<reference evidence="5 6" key="1">
    <citation type="journal article" date="2024" name="G3 (Bethesda)">
        <title>Genome assembly of Hibiscus sabdariffa L. provides insights into metabolisms of medicinal natural products.</title>
        <authorList>
            <person name="Kim T."/>
        </authorList>
    </citation>
    <scope>NUCLEOTIDE SEQUENCE [LARGE SCALE GENOMIC DNA]</scope>
    <source>
        <strain evidence="5">TK-2024</strain>
        <tissue evidence="5">Old leaves</tissue>
    </source>
</reference>
<proteinExistence type="predicted"/>
<keyword evidence="2" id="KW-0255">Endonuclease</keyword>
<dbReference type="PROSITE" id="PS50830">
    <property type="entry name" value="TNASE_3"/>
    <property type="match status" value="1"/>
</dbReference>
<dbReference type="Gene3D" id="2.40.50.90">
    <property type="match status" value="1"/>
</dbReference>
<evidence type="ECO:0000256" key="3">
    <source>
        <dbReference type="ARBA" id="ARBA00022801"/>
    </source>
</evidence>
<comment type="caution">
    <text evidence="5">The sequence shown here is derived from an EMBL/GenBank/DDBJ whole genome shotgun (WGS) entry which is preliminary data.</text>
</comment>
<dbReference type="InterPro" id="IPR016071">
    <property type="entry name" value="Staphylococal_nuclease_OB-fold"/>
</dbReference>
<accession>A0ABR2CEB9</accession>
<dbReference type="SMART" id="SM00318">
    <property type="entry name" value="SNc"/>
    <property type="match status" value="1"/>
</dbReference>
<dbReference type="EMBL" id="JBBPBM010000056">
    <property type="protein sequence ID" value="KAK8517178.1"/>
    <property type="molecule type" value="Genomic_DNA"/>
</dbReference>
<keyword evidence="1" id="KW-0540">Nuclease</keyword>
<dbReference type="Proteomes" id="UP001472677">
    <property type="component" value="Unassembled WGS sequence"/>
</dbReference>
<evidence type="ECO:0000313" key="6">
    <source>
        <dbReference type="Proteomes" id="UP001472677"/>
    </source>
</evidence>
<evidence type="ECO:0000256" key="1">
    <source>
        <dbReference type="ARBA" id="ARBA00022722"/>
    </source>
</evidence>
<dbReference type="Pfam" id="PF00565">
    <property type="entry name" value="SNase"/>
    <property type="match status" value="1"/>
</dbReference>
<feature type="domain" description="TNase-like" evidence="4">
    <location>
        <begin position="1"/>
        <end position="125"/>
    </location>
</feature>